<evidence type="ECO:0000256" key="5">
    <source>
        <dbReference type="ARBA" id="ARBA00023136"/>
    </source>
</evidence>
<keyword evidence="6" id="KW-0479">Metal-binding</keyword>
<feature type="binding site" evidence="6">
    <location>
        <position position="202"/>
    </location>
    <ligand>
        <name>Zn(2+)</name>
        <dbReference type="ChEBI" id="CHEBI:29105"/>
    </ligand>
</feature>
<feature type="transmembrane region" description="Helical" evidence="8">
    <location>
        <begin position="126"/>
        <end position="148"/>
    </location>
</feature>
<evidence type="ECO:0000256" key="3">
    <source>
        <dbReference type="ARBA" id="ARBA00022692"/>
    </source>
</evidence>
<evidence type="ECO:0000256" key="6">
    <source>
        <dbReference type="PIRSR" id="PIRSR604254-1"/>
    </source>
</evidence>
<dbReference type="GO" id="GO:0016020">
    <property type="term" value="C:membrane"/>
    <property type="evidence" value="ECO:0007669"/>
    <property type="project" value="UniProtKB-SubCell"/>
</dbReference>
<dbReference type="GO" id="GO:0046872">
    <property type="term" value="F:metal ion binding"/>
    <property type="evidence" value="ECO:0007669"/>
    <property type="project" value="UniProtKB-KW"/>
</dbReference>
<gene>
    <name evidence="9" type="ORF">GCK72_012989</name>
</gene>
<comment type="similarity">
    <text evidence="2">Belongs to the ADIPOR family.</text>
</comment>
<keyword evidence="5 8" id="KW-0472">Membrane</keyword>
<comment type="subcellular location">
    <subcellularLocation>
        <location evidence="1">Membrane</location>
        <topology evidence="1">Multi-pass membrane protein</topology>
    </subcellularLocation>
</comment>
<comment type="caution">
    <text evidence="9">The sequence shown here is derived from an EMBL/GenBank/DDBJ whole genome shotgun (WGS) entry which is preliminary data.</text>
</comment>
<evidence type="ECO:0008006" key="11">
    <source>
        <dbReference type="Google" id="ProtNLM"/>
    </source>
</evidence>
<keyword evidence="3 8" id="KW-0812">Transmembrane</keyword>
<dbReference type="PANTHER" id="PTHR20855:SF15">
    <property type="entry name" value="PROGESTIN AND ADIPOQ RECEPTOR FAMILY MEMBER 3"/>
    <property type="match status" value="1"/>
</dbReference>
<protein>
    <recommendedName>
        <fullName evidence="11">Progestin and adipoQ receptor family member 3</fullName>
    </recommendedName>
</protein>
<evidence type="ECO:0000256" key="8">
    <source>
        <dbReference type="SAM" id="Phobius"/>
    </source>
</evidence>
<feature type="region of interest" description="Disordered" evidence="7">
    <location>
        <begin position="327"/>
        <end position="387"/>
    </location>
</feature>
<name>A0A6A5GPT7_CAERE</name>
<evidence type="ECO:0000313" key="9">
    <source>
        <dbReference type="EMBL" id="KAF1756536.1"/>
    </source>
</evidence>
<dbReference type="CTD" id="78775673"/>
<evidence type="ECO:0000256" key="2">
    <source>
        <dbReference type="ARBA" id="ARBA00007018"/>
    </source>
</evidence>
<keyword evidence="6" id="KW-0862">Zinc</keyword>
<dbReference type="PANTHER" id="PTHR20855">
    <property type="entry name" value="ADIPOR/PROGESTIN RECEPTOR-RELATED"/>
    <property type="match status" value="1"/>
</dbReference>
<dbReference type="Proteomes" id="UP000483820">
    <property type="component" value="Chromosome IV"/>
</dbReference>
<evidence type="ECO:0000256" key="4">
    <source>
        <dbReference type="ARBA" id="ARBA00022989"/>
    </source>
</evidence>
<accession>A0A6A5GPT7</accession>
<proteinExistence type="inferred from homology"/>
<feature type="transmembrane region" description="Helical" evidence="8">
    <location>
        <begin position="160"/>
        <end position="179"/>
    </location>
</feature>
<dbReference type="Pfam" id="PF03006">
    <property type="entry name" value="HlyIII"/>
    <property type="match status" value="2"/>
</dbReference>
<evidence type="ECO:0000313" key="10">
    <source>
        <dbReference type="Proteomes" id="UP000483820"/>
    </source>
</evidence>
<evidence type="ECO:0000256" key="7">
    <source>
        <dbReference type="SAM" id="MobiDB-lite"/>
    </source>
</evidence>
<dbReference type="EMBL" id="WUAV01000004">
    <property type="protein sequence ID" value="KAF1756536.1"/>
    <property type="molecule type" value="Genomic_DNA"/>
</dbReference>
<dbReference type="GO" id="GO:0038023">
    <property type="term" value="F:signaling receptor activity"/>
    <property type="evidence" value="ECO:0007669"/>
    <property type="project" value="TreeGrafter"/>
</dbReference>
<evidence type="ECO:0000256" key="1">
    <source>
        <dbReference type="ARBA" id="ARBA00004141"/>
    </source>
</evidence>
<dbReference type="KEGG" id="crq:GCK72_012989"/>
<keyword evidence="4 8" id="KW-1133">Transmembrane helix</keyword>
<dbReference type="GeneID" id="78775673"/>
<feature type="compositionally biased region" description="Acidic residues" evidence="7">
    <location>
        <begin position="332"/>
        <end position="374"/>
    </location>
</feature>
<sequence>MRKRSLKCNHTNVCHNDERYRLVSKHKLHKTLWQDDYVINHYRPPAMTRKMCAKSLLRFHLPHFSAFHINNETINIWSHLLGFIYFTYQQYYTNYIVLLSVGSHKADHFVFTLSIFGMQMCSRVGLLHIIYCIIITFGICPTVHWVFLHGGFDSDHVVKWFPNVIVLYSLIAAAFMFYVTMVPERLWPGKFDVVGCSHQWWHIFILGAMIYWQQSGNQLLTEYRSFSDSCHRFIPQQNFSEISHSISNYSHPSIFFSIANARRIHVIVKKTNGWHDSATIQSVDYEKLGRKSWDELTEVEKYLLETEHALRGFNSDSVSKEYDYQERKYDEINNDSDEKENDEATDSDEDSSEDSDEDKSTETDESLPEEEDTLQEPSETSHHYNDRRRIGGRAARVWNARQYQYYHLSVHYLINVYVKLRSKIDI</sequence>
<organism evidence="9 10">
    <name type="scientific">Caenorhabditis remanei</name>
    <name type="common">Caenorhabditis vulgaris</name>
    <dbReference type="NCBI Taxonomy" id="31234"/>
    <lineage>
        <taxon>Eukaryota</taxon>
        <taxon>Metazoa</taxon>
        <taxon>Ecdysozoa</taxon>
        <taxon>Nematoda</taxon>
        <taxon>Chromadorea</taxon>
        <taxon>Rhabditida</taxon>
        <taxon>Rhabditina</taxon>
        <taxon>Rhabditomorpha</taxon>
        <taxon>Rhabditoidea</taxon>
        <taxon>Rhabditidae</taxon>
        <taxon>Peloderinae</taxon>
        <taxon>Caenorhabditis</taxon>
    </lineage>
</organism>
<dbReference type="AlphaFoldDB" id="A0A6A5GPT7"/>
<reference evidence="9 10" key="1">
    <citation type="submission" date="2019-12" db="EMBL/GenBank/DDBJ databases">
        <title>Chromosome-level assembly of the Caenorhabditis remanei genome.</title>
        <authorList>
            <person name="Teterina A.A."/>
            <person name="Willis J.H."/>
            <person name="Phillips P.C."/>
        </authorList>
    </citation>
    <scope>NUCLEOTIDE SEQUENCE [LARGE SCALE GENOMIC DNA]</scope>
    <source>
        <strain evidence="9 10">PX506</strain>
        <tissue evidence="9">Whole organism</tissue>
    </source>
</reference>
<dbReference type="InterPro" id="IPR004254">
    <property type="entry name" value="AdipoR/HlyIII-related"/>
</dbReference>
<dbReference type="RefSeq" id="XP_053584328.1">
    <property type="nucleotide sequence ID" value="XM_053729556.1"/>
</dbReference>
<feature type="binding site" evidence="6">
    <location>
        <position position="198"/>
    </location>
    <ligand>
        <name>Zn(2+)</name>
        <dbReference type="ChEBI" id="CHEBI:29105"/>
    </ligand>
</feature>